<keyword evidence="1" id="KW-0378">Hydrolase</keyword>
<keyword evidence="4" id="KW-1185">Reference proteome</keyword>
<organism evidence="3 4">
    <name type="scientific">Coraliomargarita algicola</name>
    <dbReference type="NCBI Taxonomy" id="3092156"/>
    <lineage>
        <taxon>Bacteria</taxon>
        <taxon>Pseudomonadati</taxon>
        <taxon>Verrucomicrobiota</taxon>
        <taxon>Opitutia</taxon>
        <taxon>Puniceicoccales</taxon>
        <taxon>Coraliomargaritaceae</taxon>
        <taxon>Coraliomargarita</taxon>
    </lineage>
</organism>
<dbReference type="InterPro" id="IPR036514">
    <property type="entry name" value="SGNH_hydro_sf"/>
</dbReference>
<name>A0ABZ0RLK1_9BACT</name>
<gene>
    <name evidence="3" type="ORF">SH580_01200</name>
</gene>
<proteinExistence type="predicted"/>
<dbReference type="InterPro" id="IPR005181">
    <property type="entry name" value="SASA"/>
</dbReference>
<dbReference type="SUPFAM" id="SSF52266">
    <property type="entry name" value="SGNH hydrolase"/>
    <property type="match status" value="1"/>
</dbReference>
<accession>A0ABZ0RLK1</accession>
<dbReference type="Proteomes" id="UP001324993">
    <property type="component" value="Chromosome"/>
</dbReference>
<evidence type="ECO:0000259" key="2">
    <source>
        <dbReference type="Pfam" id="PF03629"/>
    </source>
</evidence>
<sequence length="126" mass="14311">MTFVWMQGERDAKEAHGDVYAQSLRGLLQQLANDLGRQDIHVVIGRLSDYDLTNEKFPHWTMVREALIEVAESVAHGTWVDTDDLNDGVNQDGQIIENDLHYSVEGYEVFGRRLAEAAIRLIRTAN</sequence>
<dbReference type="Pfam" id="PF03629">
    <property type="entry name" value="SASA"/>
    <property type="match status" value="1"/>
</dbReference>
<reference evidence="3 4" key="1">
    <citation type="submission" date="2023-11" db="EMBL/GenBank/DDBJ databases">
        <title>Coraliomargarita sp. nov., isolated from marine algae.</title>
        <authorList>
            <person name="Lee J.K."/>
            <person name="Baek J.H."/>
            <person name="Kim J.M."/>
            <person name="Choi D.G."/>
            <person name="Jeon C.O."/>
        </authorList>
    </citation>
    <scope>NUCLEOTIDE SEQUENCE [LARGE SCALE GENOMIC DNA]</scope>
    <source>
        <strain evidence="3 4">J2-16</strain>
    </source>
</reference>
<dbReference type="Gene3D" id="3.40.50.1110">
    <property type="entry name" value="SGNH hydrolase"/>
    <property type="match status" value="1"/>
</dbReference>
<evidence type="ECO:0000313" key="3">
    <source>
        <dbReference type="EMBL" id="WPJ96318.1"/>
    </source>
</evidence>
<evidence type="ECO:0000313" key="4">
    <source>
        <dbReference type="Proteomes" id="UP001324993"/>
    </source>
</evidence>
<dbReference type="EMBL" id="CP138858">
    <property type="protein sequence ID" value="WPJ96318.1"/>
    <property type="molecule type" value="Genomic_DNA"/>
</dbReference>
<evidence type="ECO:0000256" key="1">
    <source>
        <dbReference type="ARBA" id="ARBA00022801"/>
    </source>
</evidence>
<protein>
    <submittedName>
        <fullName evidence="3">Sialate O-acetylesterase</fullName>
    </submittedName>
</protein>
<feature type="domain" description="Sialate O-acetylesterase" evidence="2">
    <location>
        <begin position="4"/>
        <end position="119"/>
    </location>
</feature>
<dbReference type="RefSeq" id="WP_319833181.1">
    <property type="nucleotide sequence ID" value="NZ_CP138858.1"/>
</dbReference>